<dbReference type="Proteomes" id="UP001152422">
    <property type="component" value="Unassembled WGS sequence"/>
</dbReference>
<accession>A0A9X4L5T8</accession>
<dbReference type="AlphaFoldDB" id="A0A9X4L5T8"/>
<feature type="domain" description="Zinc-ribbon" evidence="3">
    <location>
        <begin position="3"/>
        <end position="25"/>
    </location>
</feature>
<reference evidence="4" key="1">
    <citation type="submission" date="2022-05" db="EMBL/GenBank/DDBJ databases">
        <title>Comparative genomics of Staphylococcus equorum isolates.</title>
        <authorList>
            <person name="Luelf R.H."/>
        </authorList>
    </citation>
    <scope>NUCLEOTIDE SEQUENCE</scope>
    <source>
        <strain evidence="4">TMW 2.2497</strain>
    </source>
</reference>
<dbReference type="PANTHER" id="PTHR40038:SF1">
    <property type="entry name" value="MEMBRANE-ASSOCIATED PROTEIN TCAA"/>
    <property type="match status" value="1"/>
</dbReference>
<comment type="caution">
    <text evidence="4">The sequence shown here is derived from an EMBL/GenBank/DDBJ whole genome shotgun (WGS) entry which is preliminary data.</text>
</comment>
<dbReference type="EMBL" id="JAMBQA010000007">
    <property type="protein sequence ID" value="MDG0846935.1"/>
    <property type="molecule type" value="Genomic_DNA"/>
</dbReference>
<feature type="transmembrane region" description="Helical" evidence="2">
    <location>
        <begin position="61"/>
        <end position="86"/>
    </location>
</feature>
<organism evidence="4 5">
    <name type="scientific">Staphylococcus equorum</name>
    <dbReference type="NCBI Taxonomy" id="246432"/>
    <lineage>
        <taxon>Bacteria</taxon>
        <taxon>Bacillati</taxon>
        <taxon>Bacillota</taxon>
        <taxon>Bacilli</taxon>
        <taxon>Bacillales</taxon>
        <taxon>Staphylococcaceae</taxon>
        <taxon>Staphylococcus</taxon>
    </lineage>
</organism>
<feature type="region of interest" description="Disordered" evidence="1">
    <location>
        <begin position="29"/>
        <end position="52"/>
    </location>
</feature>
<evidence type="ECO:0000313" key="5">
    <source>
        <dbReference type="Proteomes" id="UP001152422"/>
    </source>
</evidence>
<evidence type="ECO:0000256" key="2">
    <source>
        <dbReference type="SAM" id="Phobius"/>
    </source>
</evidence>
<dbReference type="InterPro" id="IPR026870">
    <property type="entry name" value="Zinc_ribbon_dom"/>
</dbReference>
<keyword evidence="2" id="KW-0812">Transmembrane</keyword>
<keyword evidence="2" id="KW-1133">Transmembrane helix</keyword>
<name>A0A9X4L5T8_9STAP</name>
<proteinExistence type="predicted"/>
<keyword evidence="5" id="KW-1185">Reference proteome</keyword>
<evidence type="ECO:0000256" key="1">
    <source>
        <dbReference type="SAM" id="MobiDB-lite"/>
    </source>
</evidence>
<dbReference type="RefSeq" id="WP_277583501.1">
    <property type="nucleotide sequence ID" value="NZ_JAMBPY010000007.1"/>
</dbReference>
<keyword evidence="2" id="KW-0472">Membrane</keyword>
<sequence length="375" mass="42257">MKYCPNCGNKIEDKQIFCNKCGTKLDANNKGNNDESLNTSTQKNGYESSKTKQNKRSKGKIWIIVSSALAVIILVLVLLFTGYFFYKNVISNNDANNTFQSTESKSQNNEEVDIKVLSSEFSEDFMNEDNTGGYEGFNLGMSKEDIQQKFGKPSSSTSMDVGNVEKYGNIGIYYGIDDTISSVYVLPEDVSIVDFKHFHGEPTVETDSQLVYDDNSDNSFTIFVNIEDDKVQSIENTFQIDDEALNNMESITTTSNDVSPTFAHEAVNYSGGIGKILSTAFNAEDYTEQEEYLSKAREMVLGWDGALDDLNATVSNQEEEDIVSQLEEFKSQRDDILNNIENFDDNSNTQAWHDAQEDYETLQVEMRIFADEYVD</sequence>
<protein>
    <submittedName>
        <fullName evidence="4">Zinc-ribbon domain-containing protein</fullName>
    </submittedName>
</protein>
<dbReference type="PANTHER" id="PTHR40038">
    <property type="entry name" value="MEMBRANE-ASSOCIATED PROTEIN TCAA"/>
    <property type="match status" value="1"/>
</dbReference>
<feature type="compositionally biased region" description="Polar residues" evidence="1">
    <location>
        <begin position="29"/>
        <end position="48"/>
    </location>
</feature>
<gene>
    <name evidence="4" type="ORF">M4L89_11930</name>
</gene>
<evidence type="ECO:0000259" key="3">
    <source>
        <dbReference type="Pfam" id="PF13240"/>
    </source>
</evidence>
<evidence type="ECO:0000313" key="4">
    <source>
        <dbReference type="EMBL" id="MDG0846935.1"/>
    </source>
</evidence>
<dbReference type="Pfam" id="PF13240">
    <property type="entry name" value="Zn_Ribbon_1"/>
    <property type="match status" value="1"/>
</dbReference>